<dbReference type="Proteomes" id="UP000199771">
    <property type="component" value="Unassembled WGS sequence"/>
</dbReference>
<comment type="similarity">
    <text evidence="1">Belongs to the DprA/Smf family.</text>
</comment>
<protein>
    <submittedName>
        <fullName evidence="4">DNA protecting protein DprA</fullName>
    </submittedName>
</protein>
<evidence type="ECO:0000259" key="3">
    <source>
        <dbReference type="Pfam" id="PF17782"/>
    </source>
</evidence>
<dbReference type="PANTHER" id="PTHR43022:SF1">
    <property type="entry name" value="PROTEIN SMF"/>
    <property type="match status" value="1"/>
</dbReference>
<proteinExistence type="inferred from homology"/>
<reference evidence="4 5" key="1">
    <citation type="submission" date="2016-10" db="EMBL/GenBank/DDBJ databases">
        <authorList>
            <person name="de Groot N.N."/>
        </authorList>
    </citation>
    <scope>NUCLEOTIDE SEQUENCE [LARGE SCALE GENOMIC DNA]</scope>
    <source>
        <strain evidence="4 5">DSM 23609</strain>
    </source>
</reference>
<gene>
    <name evidence="4" type="ORF">SAMN04488120_10148</name>
</gene>
<dbReference type="NCBIfam" id="TIGR00732">
    <property type="entry name" value="dprA"/>
    <property type="match status" value="1"/>
</dbReference>
<dbReference type="RefSeq" id="WP_091529794.1">
    <property type="nucleotide sequence ID" value="NZ_FOOC01000001.1"/>
</dbReference>
<dbReference type="InterPro" id="IPR003488">
    <property type="entry name" value="DprA"/>
</dbReference>
<dbReference type="SUPFAM" id="SSF102405">
    <property type="entry name" value="MCP/YpsA-like"/>
    <property type="match status" value="1"/>
</dbReference>
<dbReference type="InterPro" id="IPR041614">
    <property type="entry name" value="DprA_WH"/>
</dbReference>
<name>A0A1I2H072_9GAMM</name>
<evidence type="ECO:0000313" key="5">
    <source>
        <dbReference type="Proteomes" id="UP000199771"/>
    </source>
</evidence>
<keyword evidence="5" id="KW-1185">Reference proteome</keyword>
<dbReference type="GO" id="GO:0009294">
    <property type="term" value="P:DNA-mediated transformation"/>
    <property type="evidence" value="ECO:0007669"/>
    <property type="project" value="InterPro"/>
</dbReference>
<dbReference type="Pfam" id="PF17782">
    <property type="entry name" value="WHD_DprA"/>
    <property type="match status" value="1"/>
</dbReference>
<organism evidence="4 5">
    <name type="scientific">Fontimonas thermophila</name>
    <dbReference type="NCBI Taxonomy" id="1076937"/>
    <lineage>
        <taxon>Bacteria</taxon>
        <taxon>Pseudomonadati</taxon>
        <taxon>Pseudomonadota</taxon>
        <taxon>Gammaproteobacteria</taxon>
        <taxon>Nevskiales</taxon>
        <taxon>Nevskiaceae</taxon>
        <taxon>Fontimonas</taxon>
    </lineage>
</organism>
<dbReference type="Pfam" id="PF02481">
    <property type="entry name" value="DNA_processg_A"/>
    <property type="match status" value="1"/>
</dbReference>
<dbReference type="AlphaFoldDB" id="A0A1I2H072"/>
<feature type="domain" description="DprA winged helix" evidence="3">
    <location>
        <begin position="308"/>
        <end position="365"/>
    </location>
</feature>
<evidence type="ECO:0000313" key="4">
    <source>
        <dbReference type="EMBL" id="SFF22803.1"/>
    </source>
</evidence>
<dbReference type="OrthoDB" id="9785707at2"/>
<evidence type="ECO:0000256" key="1">
    <source>
        <dbReference type="ARBA" id="ARBA00006525"/>
    </source>
</evidence>
<dbReference type="EMBL" id="FOOC01000001">
    <property type="protein sequence ID" value="SFF22803.1"/>
    <property type="molecule type" value="Genomic_DNA"/>
</dbReference>
<sequence>MDAQSLRPWLVLCRAPGLGSAAVRRLLAAFPDLARALAAGAPALRDAGLSENQIEAIAAVERAAIDADLAWLAAPGRRALTLTDPEYPPLLHEIAQPPPLLFVQGDADWLALPQIAIVGARNATPQGIENAQAFAAELARRGLVVTSGLALGIDGAAHRGALAAGGGTIAVCATGLDRVYPARHKALAHEIAAHGALVSEFPPGVGALAEHFPRRNRIISGLALGVLVVEAARESGSLITARFALEQGREVFAIPGSIHNPLARGCHALIRQGAKLVETVDDVLEELGPVLGRRHAPAHRSDAQDAPPAVVQADVHLAAEVLHAIGDGALAVDELAARIQRPLPELQVALTQLELAGAVAPVAGGRWQRLHRA</sequence>
<dbReference type="Gene3D" id="3.40.50.450">
    <property type="match status" value="1"/>
</dbReference>
<dbReference type="InterPro" id="IPR057666">
    <property type="entry name" value="DrpA_SLOG"/>
</dbReference>
<feature type="domain" description="Smf/DprA SLOG" evidence="2">
    <location>
        <begin position="80"/>
        <end position="287"/>
    </location>
</feature>
<accession>A0A1I2H072</accession>
<evidence type="ECO:0000259" key="2">
    <source>
        <dbReference type="Pfam" id="PF02481"/>
    </source>
</evidence>
<dbReference type="STRING" id="1076937.SAMN04488120_10148"/>
<dbReference type="PANTHER" id="PTHR43022">
    <property type="entry name" value="PROTEIN SMF"/>
    <property type="match status" value="1"/>
</dbReference>
<dbReference type="InterPro" id="IPR036388">
    <property type="entry name" value="WH-like_DNA-bd_sf"/>
</dbReference>
<dbReference type="Gene3D" id="1.10.10.10">
    <property type="entry name" value="Winged helix-like DNA-binding domain superfamily/Winged helix DNA-binding domain"/>
    <property type="match status" value="1"/>
</dbReference>